<sequence>MRDHGQAKAWHFRCCEPHQAESHSYKSASQKELLGGRAKRFDREYIAKQVPATAARAFYEHYGENPVVVVIGKLEAGSLRNWQLKEYVNDIDCIRTAIEHGINEVGIAGKEINAMALPDLISGSLTSESKILLETTPIQDDLWEETFESQSSKRNLLKQKLLLKLYFQFGEKSKEGVKEGQELPVRQYAFRVNTMKRPSERKQELKNSSLWEIESTSIVLEKRLRAVVAADESSSSVVKKPQIDRSNIHRDMQRWRKSSSVDRRRSQKRQGNVHVQNLHVLLLYKRSSSGALLRIRAIDRILVNNAYYTHLRTEVREKRGASEHQISEKLDIWLRECNLRCVGQTPSVNDSYLILGEAGALSVDNSGRQHYVLRMDRFERAL</sequence>
<evidence type="ECO:0000313" key="1">
    <source>
        <dbReference type="EMBL" id="CAJ0610062.1"/>
    </source>
</evidence>
<dbReference type="EMBL" id="CATQJL010000326">
    <property type="protein sequence ID" value="CAJ0610062.1"/>
    <property type="molecule type" value="Genomic_DNA"/>
</dbReference>
<reference evidence="1" key="1">
    <citation type="submission" date="2023-07" db="EMBL/GenBank/DDBJ databases">
        <authorList>
            <consortium name="CYATHOMIX"/>
        </authorList>
    </citation>
    <scope>NUCLEOTIDE SEQUENCE</scope>
    <source>
        <strain evidence="1">N/A</strain>
    </source>
</reference>
<protein>
    <submittedName>
        <fullName evidence="1">Uncharacterized protein</fullName>
    </submittedName>
</protein>
<gene>
    <name evidence="1" type="ORF">CYNAS_LOCUS22045</name>
</gene>
<organism evidence="1 2">
    <name type="scientific">Cylicocyclus nassatus</name>
    <name type="common">Nematode worm</name>
    <dbReference type="NCBI Taxonomy" id="53992"/>
    <lineage>
        <taxon>Eukaryota</taxon>
        <taxon>Metazoa</taxon>
        <taxon>Ecdysozoa</taxon>
        <taxon>Nematoda</taxon>
        <taxon>Chromadorea</taxon>
        <taxon>Rhabditida</taxon>
        <taxon>Rhabditina</taxon>
        <taxon>Rhabditomorpha</taxon>
        <taxon>Strongyloidea</taxon>
        <taxon>Strongylidae</taxon>
        <taxon>Cylicocyclus</taxon>
    </lineage>
</organism>
<comment type="caution">
    <text evidence="1">The sequence shown here is derived from an EMBL/GenBank/DDBJ whole genome shotgun (WGS) entry which is preliminary data.</text>
</comment>
<dbReference type="Proteomes" id="UP001176961">
    <property type="component" value="Unassembled WGS sequence"/>
</dbReference>
<keyword evidence="2" id="KW-1185">Reference proteome</keyword>
<accession>A0AA36HH35</accession>
<dbReference type="AlphaFoldDB" id="A0AA36HH35"/>
<proteinExistence type="predicted"/>
<name>A0AA36HH35_CYLNA</name>
<evidence type="ECO:0000313" key="2">
    <source>
        <dbReference type="Proteomes" id="UP001176961"/>
    </source>
</evidence>